<keyword evidence="1" id="KW-0433">Leucine-rich repeat</keyword>
<reference evidence="5" key="1">
    <citation type="submission" date="2023-03" db="EMBL/GenBank/DDBJ databases">
        <title>Massive genome expansion in bonnet fungi (Mycena s.s.) driven by repeated elements and novel gene families across ecological guilds.</title>
        <authorList>
            <consortium name="Lawrence Berkeley National Laboratory"/>
            <person name="Harder C.B."/>
            <person name="Miyauchi S."/>
            <person name="Viragh M."/>
            <person name="Kuo A."/>
            <person name="Thoen E."/>
            <person name="Andreopoulos B."/>
            <person name="Lu D."/>
            <person name="Skrede I."/>
            <person name="Drula E."/>
            <person name="Henrissat B."/>
            <person name="Morin E."/>
            <person name="Kohler A."/>
            <person name="Barry K."/>
            <person name="LaButti K."/>
            <person name="Morin E."/>
            <person name="Salamov A."/>
            <person name="Lipzen A."/>
            <person name="Mereny Z."/>
            <person name="Hegedus B."/>
            <person name="Baldrian P."/>
            <person name="Stursova M."/>
            <person name="Weitz H."/>
            <person name="Taylor A."/>
            <person name="Grigoriev I.V."/>
            <person name="Nagy L.G."/>
            <person name="Martin F."/>
            <person name="Kauserud H."/>
        </authorList>
    </citation>
    <scope>NUCLEOTIDE SEQUENCE</scope>
    <source>
        <strain evidence="5">CBHHK200</strain>
    </source>
</reference>
<feature type="region of interest" description="Disordered" evidence="3">
    <location>
        <begin position="60"/>
        <end position="95"/>
    </location>
</feature>
<dbReference type="SUPFAM" id="SSF52058">
    <property type="entry name" value="L domain-like"/>
    <property type="match status" value="1"/>
</dbReference>
<evidence type="ECO:0000313" key="5">
    <source>
        <dbReference type="EMBL" id="KAJ7023187.1"/>
    </source>
</evidence>
<dbReference type="EMBL" id="JARJCM010000192">
    <property type="protein sequence ID" value="KAJ7023187.1"/>
    <property type="molecule type" value="Genomic_DNA"/>
</dbReference>
<keyword evidence="6" id="KW-1185">Reference proteome</keyword>
<name>A0AAD6SCU0_9AGAR</name>
<keyword evidence="4" id="KW-0732">Signal</keyword>
<dbReference type="PANTHER" id="PTHR47566">
    <property type="match status" value="1"/>
</dbReference>
<dbReference type="GO" id="GO:1902412">
    <property type="term" value="P:regulation of mitotic cytokinesis"/>
    <property type="evidence" value="ECO:0007669"/>
    <property type="project" value="TreeGrafter"/>
</dbReference>
<comment type="caution">
    <text evidence="5">The sequence shown here is derived from an EMBL/GenBank/DDBJ whole genome shotgun (WGS) entry which is preliminary data.</text>
</comment>
<evidence type="ECO:0000256" key="2">
    <source>
        <dbReference type="ARBA" id="ARBA00022737"/>
    </source>
</evidence>
<dbReference type="PANTHER" id="PTHR47566:SF1">
    <property type="entry name" value="PROTEIN NUD1"/>
    <property type="match status" value="1"/>
</dbReference>
<feature type="signal peptide" evidence="4">
    <location>
        <begin position="1"/>
        <end position="23"/>
    </location>
</feature>
<dbReference type="Proteomes" id="UP001218188">
    <property type="component" value="Unassembled WGS sequence"/>
</dbReference>
<evidence type="ECO:0000256" key="4">
    <source>
        <dbReference type="SAM" id="SignalP"/>
    </source>
</evidence>
<gene>
    <name evidence="5" type="ORF">C8F04DRAFT_1306139</name>
</gene>
<feature type="compositionally biased region" description="Basic and acidic residues" evidence="3">
    <location>
        <begin position="74"/>
        <end position="93"/>
    </location>
</feature>
<dbReference type="GO" id="GO:0035591">
    <property type="term" value="F:signaling adaptor activity"/>
    <property type="evidence" value="ECO:0007669"/>
    <property type="project" value="TreeGrafter"/>
</dbReference>
<accession>A0AAD6SCU0</accession>
<feature type="compositionally biased region" description="Gly residues" evidence="3">
    <location>
        <begin position="646"/>
        <end position="660"/>
    </location>
</feature>
<feature type="region of interest" description="Disordered" evidence="3">
    <location>
        <begin position="224"/>
        <end position="259"/>
    </location>
</feature>
<dbReference type="Pfam" id="PF13855">
    <property type="entry name" value="LRR_8"/>
    <property type="match status" value="1"/>
</dbReference>
<protein>
    <submittedName>
        <fullName evidence="5">Uncharacterized protein</fullName>
    </submittedName>
</protein>
<proteinExistence type="predicted"/>
<dbReference type="PROSITE" id="PS51450">
    <property type="entry name" value="LRR"/>
    <property type="match status" value="2"/>
</dbReference>
<dbReference type="InterPro" id="IPR032675">
    <property type="entry name" value="LRR_dom_sf"/>
</dbReference>
<dbReference type="InterPro" id="IPR052574">
    <property type="entry name" value="CDIRP"/>
</dbReference>
<evidence type="ECO:0000313" key="6">
    <source>
        <dbReference type="Proteomes" id="UP001218188"/>
    </source>
</evidence>
<dbReference type="AlphaFoldDB" id="A0AAD6SCU0"/>
<evidence type="ECO:0000256" key="3">
    <source>
        <dbReference type="SAM" id="MobiDB-lite"/>
    </source>
</evidence>
<keyword evidence="2" id="KW-0677">Repeat</keyword>
<dbReference type="GO" id="GO:0031028">
    <property type="term" value="P:septation initiation signaling"/>
    <property type="evidence" value="ECO:0007669"/>
    <property type="project" value="TreeGrafter"/>
</dbReference>
<dbReference type="GO" id="GO:0061499">
    <property type="term" value="C:outer plaque of mitotic spindle pole body"/>
    <property type="evidence" value="ECO:0007669"/>
    <property type="project" value="TreeGrafter"/>
</dbReference>
<feature type="compositionally biased region" description="Low complexity" evidence="3">
    <location>
        <begin position="661"/>
        <end position="679"/>
    </location>
</feature>
<feature type="compositionally biased region" description="Low complexity" evidence="3">
    <location>
        <begin position="242"/>
        <end position="257"/>
    </location>
</feature>
<feature type="chain" id="PRO_5042258018" evidence="4">
    <location>
        <begin position="24"/>
        <end position="736"/>
    </location>
</feature>
<dbReference type="Gene3D" id="3.80.10.10">
    <property type="entry name" value="Ribonuclease Inhibitor"/>
    <property type="match status" value="2"/>
</dbReference>
<evidence type="ECO:0000256" key="1">
    <source>
        <dbReference type="ARBA" id="ARBA00022614"/>
    </source>
</evidence>
<sequence length="736" mass="79104">MRPAPLCRAALILQLAWSPAARANSFLSDSLLRKNPVHNVLDHQPARNVDCKNSIVRPRSMPPCKVITKSNGAEADRPDRDDPLRLRDRREKTATPPNLAALKRVREIPIASGPLWLTSISRRFNHTTPTPSALSLALPIGPAPPASTAMKKRHNSSCPVSLGTFPAHITHSERCAGGLGWYERHSRTTAPAPATAAQPLRRALHLPHLALLLRLRQLPLRAPPRRGHRALQRRAPPPARPPVSAARVSRAARPASPLQIQSRRQIHAGILLRHDDSQDRGPADPNAAMVKCGAYCHATTYGPLRVELLECAVEGCTGVCGVCERAGVEEGVGGVRAQAQPFEPHWDALSTVDLSNRRLESTARLKEFLPALDALNLNANQLSWLRELDLAVEGGRGALRWTRLEMLNVSGNRLERVVGLAGLQALVALNVDDNLLGTLDAGGAMPRLRILRASGNRLRGLDVHWFAGLRTLYADGNLLEGDALHALAPLDAKKTVGRAAGREGKGGALGRLENLSLRNQGGRGPRLDFADAETHVCNALPASFLSAACYNLVYLELVNCRLAMLPPGLVKLTPNLRALNLNYNFLEDVRGLEGLSRLRKLSVVGARLKGTKDIIRVVRGLPEVERIAEMLARSDSSELDSDSPTKGGGAARASGSGSGSGTSIAPSTPASASASSSRRTFSRSHAQRSGGGGNANGMFLTECSFGVAHDQLVEVLTDVEPFEPHWDALSTVDLSN</sequence>
<organism evidence="5 6">
    <name type="scientific">Mycena alexandri</name>
    <dbReference type="NCBI Taxonomy" id="1745969"/>
    <lineage>
        <taxon>Eukaryota</taxon>
        <taxon>Fungi</taxon>
        <taxon>Dikarya</taxon>
        <taxon>Basidiomycota</taxon>
        <taxon>Agaricomycotina</taxon>
        <taxon>Agaricomycetes</taxon>
        <taxon>Agaricomycetidae</taxon>
        <taxon>Agaricales</taxon>
        <taxon>Marasmiineae</taxon>
        <taxon>Mycenaceae</taxon>
        <taxon>Mycena</taxon>
    </lineage>
</organism>
<feature type="region of interest" description="Disordered" evidence="3">
    <location>
        <begin position="632"/>
        <end position="694"/>
    </location>
</feature>
<dbReference type="InterPro" id="IPR001611">
    <property type="entry name" value="Leu-rich_rpt"/>
</dbReference>